<proteinExistence type="predicted"/>
<dbReference type="SUPFAM" id="SSF51306">
    <property type="entry name" value="LexA/Signal peptidase"/>
    <property type="match status" value="1"/>
</dbReference>
<feature type="compositionally biased region" description="Polar residues" evidence="1">
    <location>
        <begin position="1"/>
        <end position="26"/>
    </location>
</feature>
<dbReference type="Proteomes" id="UP001521209">
    <property type="component" value="Unassembled WGS sequence"/>
</dbReference>
<evidence type="ECO:0000259" key="2">
    <source>
        <dbReference type="Pfam" id="PF00717"/>
    </source>
</evidence>
<dbReference type="InterPro" id="IPR015927">
    <property type="entry name" value="Peptidase_S24_S26A/B/C"/>
</dbReference>
<dbReference type="RefSeq" id="WP_235705476.1">
    <property type="nucleotide sequence ID" value="NZ_JAKGBZ010000041.1"/>
</dbReference>
<keyword evidence="4" id="KW-1185">Reference proteome</keyword>
<feature type="domain" description="Peptidase S24/S26A/S26B/S26C" evidence="2">
    <location>
        <begin position="24"/>
        <end position="130"/>
    </location>
</feature>
<evidence type="ECO:0000256" key="1">
    <source>
        <dbReference type="SAM" id="MobiDB-lite"/>
    </source>
</evidence>
<evidence type="ECO:0000313" key="3">
    <source>
        <dbReference type="EMBL" id="MCF3948191.1"/>
    </source>
</evidence>
<dbReference type="InterPro" id="IPR036286">
    <property type="entry name" value="LexA/Signal_pep-like_sf"/>
</dbReference>
<feature type="region of interest" description="Disordered" evidence="1">
    <location>
        <begin position="1"/>
        <end position="36"/>
    </location>
</feature>
<comment type="caution">
    <text evidence="3">The sequence shown here is derived from an EMBL/GenBank/DDBJ whole genome shotgun (WGS) entry which is preliminary data.</text>
</comment>
<accession>A0ABS9E2N1</accession>
<name>A0ABS9E2N1_9PROT</name>
<dbReference type="Pfam" id="PF00717">
    <property type="entry name" value="Peptidase_S24"/>
    <property type="match status" value="1"/>
</dbReference>
<organism evidence="3 4">
    <name type="scientific">Acidiphilium iwatense</name>
    <dbReference type="NCBI Taxonomy" id="768198"/>
    <lineage>
        <taxon>Bacteria</taxon>
        <taxon>Pseudomonadati</taxon>
        <taxon>Pseudomonadota</taxon>
        <taxon>Alphaproteobacteria</taxon>
        <taxon>Acetobacterales</taxon>
        <taxon>Acidocellaceae</taxon>
        <taxon>Acidiphilium</taxon>
    </lineage>
</organism>
<reference evidence="3 4" key="1">
    <citation type="submission" date="2022-01" db="EMBL/GenBank/DDBJ databases">
        <authorList>
            <person name="Won M."/>
            <person name="Kim S.-J."/>
            <person name="Kwon S.-W."/>
        </authorList>
    </citation>
    <scope>NUCLEOTIDE SEQUENCE [LARGE SCALE GENOMIC DNA]</scope>
    <source>
        <strain evidence="3 4">KCTC 23505</strain>
    </source>
</reference>
<protein>
    <submittedName>
        <fullName evidence="3">S24 family peptidase</fullName>
    </submittedName>
</protein>
<gene>
    <name evidence="3" type="ORF">L2A60_16065</name>
</gene>
<dbReference type="Gene3D" id="2.10.109.10">
    <property type="entry name" value="Umud Fragment, subunit A"/>
    <property type="match status" value="1"/>
</dbReference>
<dbReference type="EMBL" id="JAKGBZ010000041">
    <property type="protein sequence ID" value="MCF3948191.1"/>
    <property type="molecule type" value="Genomic_DNA"/>
</dbReference>
<sequence length="138" mass="14327">MTGVGQNSPSPLGQNSVAKPGNTTGFASPAGDSIEGPLDLTDILDMRRPSRYPVRVAGDALTARGILHGDILIADAATPPTSGRVAIVMLAGDVLVAQLAYRDGQWWLRSGIAQAPAVPITEDAEIWAIVTGLVRTTV</sequence>
<evidence type="ECO:0000313" key="4">
    <source>
        <dbReference type="Proteomes" id="UP001521209"/>
    </source>
</evidence>